<evidence type="ECO:0000256" key="3">
    <source>
        <dbReference type="ARBA" id="ARBA00005336"/>
    </source>
</evidence>
<evidence type="ECO:0000256" key="7">
    <source>
        <dbReference type="ARBA" id="ARBA00023180"/>
    </source>
</evidence>
<evidence type="ECO:0000256" key="6">
    <source>
        <dbReference type="ARBA" id="ARBA00023001"/>
    </source>
</evidence>
<keyword evidence="7" id="KW-0325">Glycoprotein</keyword>
<dbReference type="Gene3D" id="3.20.20.300">
    <property type="entry name" value="Glycoside hydrolase, family 3, N-terminal domain"/>
    <property type="match status" value="1"/>
</dbReference>
<keyword evidence="6" id="KW-0136">Cellulose degradation</keyword>
<keyword evidence="10 11" id="KW-0624">Polysaccharide degradation</keyword>
<name>A0A316V8S0_9BASI</name>
<dbReference type="PANTHER" id="PTHR42715:SF2">
    <property type="entry name" value="BETA-GLUCOSIDASE F-RELATED"/>
    <property type="match status" value="1"/>
</dbReference>
<dbReference type="Gene3D" id="2.60.40.10">
    <property type="entry name" value="Immunoglobulins"/>
    <property type="match status" value="1"/>
</dbReference>
<dbReference type="SUPFAM" id="SSF52279">
    <property type="entry name" value="Beta-D-glucan exohydrolase, C-terminal domain"/>
    <property type="match status" value="1"/>
</dbReference>
<evidence type="ECO:0000313" key="14">
    <source>
        <dbReference type="Proteomes" id="UP000245771"/>
    </source>
</evidence>
<comment type="similarity">
    <text evidence="3 11">Belongs to the glycosyl hydrolase 3 family.</text>
</comment>
<dbReference type="SUPFAM" id="SSF51445">
    <property type="entry name" value="(Trans)glycosidases"/>
    <property type="match status" value="1"/>
</dbReference>
<dbReference type="InterPro" id="IPR002772">
    <property type="entry name" value="Glyco_hydro_3_C"/>
</dbReference>
<evidence type="ECO:0000256" key="10">
    <source>
        <dbReference type="ARBA" id="ARBA00023326"/>
    </source>
</evidence>
<dbReference type="InterPro" id="IPR026891">
    <property type="entry name" value="Fn3-like"/>
</dbReference>
<gene>
    <name evidence="13" type="ORF">FA14DRAFT_166088</name>
</gene>
<dbReference type="Pfam" id="PF01915">
    <property type="entry name" value="Glyco_hydro_3_C"/>
    <property type="match status" value="1"/>
</dbReference>
<feature type="domain" description="Fibronectin type III-like" evidence="12">
    <location>
        <begin position="760"/>
        <end position="833"/>
    </location>
</feature>
<dbReference type="PRINTS" id="PR00133">
    <property type="entry name" value="GLHYDRLASE3"/>
</dbReference>
<dbReference type="SMART" id="SM01217">
    <property type="entry name" value="Fn3_like"/>
    <property type="match status" value="1"/>
</dbReference>
<dbReference type="InterPro" id="IPR036881">
    <property type="entry name" value="Glyco_hydro_3_C_sf"/>
</dbReference>
<dbReference type="EC" id="3.2.1.21" evidence="4 11"/>
<dbReference type="PROSITE" id="PS00775">
    <property type="entry name" value="GLYCOSYL_HYDROL_F3"/>
    <property type="match status" value="1"/>
</dbReference>
<evidence type="ECO:0000256" key="2">
    <source>
        <dbReference type="ARBA" id="ARBA00004987"/>
    </source>
</evidence>
<evidence type="ECO:0000256" key="11">
    <source>
        <dbReference type="RuleBase" id="RU361161"/>
    </source>
</evidence>
<dbReference type="Proteomes" id="UP000245771">
    <property type="component" value="Unassembled WGS sequence"/>
</dbReference>
<dbReference type="InParanoid" id="A0A316V8S0"/>
<dbReference type="InterPro" id="IPR019800">
    <property type="entry name" value="Glyco_hydro_3_AS"/>
</dbReference>
<dbReference type="Gene3D" id="3.40.50.1700">
    <property type="entry name" value="Glycoside hydrolase family 3 C-terminal domain"/>
    <property type="match status" value="1"/>
</dbReference>
<dbReference type="InterPro" id="IPR017853">
    <property type="entry name" value="GH"/>
</dbReference>
<dbReference type="GeneID" id="37021776"/>
<organism evidence="13 14">
    <name type="scientific">Meira miltonrushii</name>
    <dbReference type="NCBI Taxonomy" id="1280837"/>
    <lineage>
        <taxon>Eukaryota</taxon>
        <taxon>Fungi</taxon>
        <taxon>Dikarya</taxon>
        <taxon>Basidiomycota</taxon>
        <taxon>Ustilaginomycotina</taxon>
        <taxon>Exobasidiomycetes</taxon>
        <taxon>Exobasidiales</taxon>
        <taxon>Brachybasidiaceae</taxon>
        <taxon>Meira</taxon>
    </lineage>
</organism>
<protein>
    <recommendedName>
        <fullName evidence="4 11">beta-glucosidase</fullName>
        <ecNumber evidence="4 11">3.2.1.21</ecNumber>
    </recommendedName>
</protein>
<dbReference type="FunFam" id="3.20.20.300:FF:000002">
    <property type="entry name" value="Probable beta-glucosidase"/>
    <property type="match status" value="1"/>
</dbReference>
<dbReference type="EMBL" id="KZ819607">
    <property type="protein sequence ID" value="PWN31865.1"/>
    <property type="molecule type" value="Genomic_DNA"/>
</dbReference>
<evidence type="ECO:0000256" key="4">
    <source>
        <dbReference type="ARBA" id="ARBA00012744"/>
    </source>
</evidence>
<keyword evidence="14" id="KW-1185">Reference proteome</keyword>
<evidence type="ECO:0000256" key="9">
    <source>
        <dbReference type="ARBA" id="ARBA00023295"/>
    </source>
</evidence>
<dbReference type="InterPro" id="IPR050288">
    <property type="entry name" value="Cellulose_deg_GH3"/>
</dbReference>
<dbReference type="AlphaFoldDB" id="A0A316V8S0"/>
<dbReference type="UniPathway" id="UPA00696"/>
<dbReference type="GO" id="GO:0030245">
    <property type="term" value="P:cellulose catabolic process"/>
    <property type="evidence" value="ECO:0007669"/>
    <property type="project" value="UniProtKB-UniPathway"/>
</dbReference>
<dbReference type="Pfam" id="PF14310">
    <property type="entry name" value="Fn3-like"/>
    <property type="match status" value="1"/>
</dbReference>
<dbReference type="RefSeq" id="XP_025352167.1">
    <property type="nucleotide sequence ID" value="XM_025499995.1"/>
</dbReference>
<comment type="pathway">
    <text evidence="2 11">Glycan metabolism; cellulose degradation.</text>
</comment>
<evidence type="ECO:0000256" key="8">
    <source>
        <dbReference type="ARBA" id="ARBA00023277"/>
    </source>
</evidence>
<dbReference type="Pfam" id="PF00933">
    <property type="entry name" value="Glyco_hydro_3"/>
    <property type="match status" value="1"/>
</dbReference>
<keyword evidence="5 11" id="KW-0378">Hydrolase</keyword>
<dbReference type="InterPro" id="IPR001764">
    <property type="entry name" value="Glyco_hydro_3_N"/>
</dbReference>
<keyword evidence="8 11" id="KW-0119">Carbohydrate metabolism</keyword>
<evidence type="ECO:0000259" key="12">
    <source>
        <dbReference type="SMART" id="SM01217"/>
    </source>
</evidence>
<dbReference type="STRING" id="1280837.A0A316V8S0"/>
<dbReference type="PANTHER" id="PTHR42715">
    <property type="entry name" value="BETA-GLUCOSIDASE"/>
    <property type="match status" value="1"/>
</dbReference>
<comment type="catalytic activity">
    <reaction evidence="1 11">
        <text>Hydrolysis of terminal, non-reducing beta-D-glucosyl residues with release of beta-D-glucose.</text>
        <dbReference type="EC" id="3.2.1.21"/>
    </reaction>
</comment>
<reference evidence="13 14" key="1">
    <citation type="journal article" date="2018" name="Mol. Biol. Evol.">
        <title>Broad Genomic Sampling Reveals a Smut Pathogenic Ancestry of the Fungal Clade Ustilaginomycotina.</title>
        <authorList>
            <person name="Kijpornyongpan T."/>
            <person name="Mondo S.J."/>
            <person name="Barry K."/>
            <person name="Sandor L."/>
            <person name="Lee J."/>
            <person name="Lipzen A."/>
            <person name="Pangilinan J."/>
            <person name="LaButti K."/>
            <person name="Hainaut M."/>
            <person name="Henrissat B."/>
            <person name="Grigoriev I.V."/>
            <person name="Spatafora J.W."/>
            <person name="Aime M.C."/>
        </authorList>
    </citation>
    <scope>NUCLEOTIDE SEQUENCE [LARGE SCALE GENOMIC DNA]</scope>
    <source>
        <strain evidence="13 14">MCA 3882</strain>
    </source>
</reference>
<dbReference type="OrthoDB" id="416222at2759"/>
<dbReference type="GO" id="GO:0008422">
    <property type="term" value="F:beta-glucosidase activity"/>
    <property type="evidence" value="ECO:0007669"/>
    <property type="project" value="UniProtKB-EC"/>
</dbReference>
<keyword evidence="9 11" id="KW-0326">Glycosidase</keyword>
<evidence type="ECO:0000256" key="1">
    <source>
        <dbReference type="ARBA" id="ARBA00000448"/>
    </source>
</evidence>
<dbReference type="InterPro" id="IPR036962">
    <property type="entry name" value="Glyco_hydro_3_N_sf"/>
</dbReference>
<proteinExistence type="inferred from homology"/>
<accession>A0A316V8S0</accession>
<dbReference type="InterPro" id="IPR013783">
    <property type="entry name" value="Ig-like_fold"/>
</dbReference>
<evidence type="ECO:0000313" key="13">
    <source>
        <dbReference type="EMBL" id="PWN31865.1"/>
    </source>
</evidence>
<sequence>MLNPTEKLFVLDYFKNNRKPFGLPWSAYTPFFPQGFRFPGYSDSRFVINVFTCCRYTHTSRDWQSAVSKAQSIVSQLTLPEKANLTGGIGSVGRCEGTLGRVDRFGIPELCFQDGPTGVRASDFVSVFPAGLTTGATFNRDLMEKRGEVMAAEFKGKGINVLLGPVTGGPLGRSVYQGRNWEGFGMDPFLVGEAAYATVKGIQSQGVIATSKHFLTYEQETFRQLYAADDQFTLNPINNTVNTYSSDVSDRTLHELYLKPFMNAVRAGTGAIMCVYNQINGTQGCENDKVLNEILKQELNFQGFVVSDWSAVFNASSAHNAGVDVTMPGGATGGGYKNLVTGQAVIDAVNDGKIPIKRLNNAVERFLTQYYYYGQDQGYPKVSYKDGYQGTYLNGSIVNEHVNVQTDDSRNTAKQISEEAITLIFNHRKENDYGPQGYIPSRKDVKGTGLPLSKKARIAVFGDDAGPNPMGINGCQLWIGPGSNLCPGNSTNNGTNAMGWGSGAGYFPYLIDPLQGLTDLTREYGSALQSNLIDTDLDGQNGKLIEQFAGQADASLVFVQARSGEDSDRTDLELESNGNALIQKVASSSNNTIVVVHTVGPVYMDDWFNHPNVTALVFPHLPGQESGNTLADMLYGNVVPSGKMPYSILSRNDSSTYVPVVREMNSNNQIPVPFDEGVFIDYRYYDKKNVTPLIHFGHGISYTTFQHSNQLKAQAVTDNSAYPTEVPQNTSVGGESSLWNYVVSLSTSVKNTGSSISGKEVSQLYIGFPQSDNLPDIPVRQLVGFKKVGSIKPNQSQNVQFKITRRDMSYWNVEQQKFVMPDGDFTFWSGASSDVDTLKGKVTVTIKNGKVSSTKS</sequence>
<evidence type="ECO:0000256" key="5">
    <source>
        <dbReference type="ARBA" id="ARBA00022801"/>
    </source>
</evidence>